<dbReference type="OrthoDB" id="9815497at2"/>
<name>A0A2T7UBP9_9BURK</name>
<sequence>MNRNEWITQAARLQAADQPFALVTVLSAQAPTSGKAGDKAVVTPDGQIHGWIGGGCAQPAVIKTVRRALLDGQPRKIRIAPSDESAERDLGDVLEFGMACHSGGTLELFIDPVMPSAMLTVVGDSPVARALVGLAPRVGLRVAVVAQGAQAADFPDADTVLNSDEASQVSARLSSPFVVVATQGRRDLQGLKAALALQPQGLWFVASARKAGVLLDTLVTSGEDPAAVARIVAPAGEFIGAQTPEEIALSVLTSVVAARRGRESSAPAAQAALTASMASSALTSSVAAAAAGSSSCCSTTAATEPKEATNTKALAPVAASACCGGSKQAAGQAAATASDVVPSRTVEPALALAAVPASVKSSCCGG</sequence>
<dbReference type="AlphaFoldDB" id="A0A2T7UBP9"/>
<organism evidence="3 4">
    <name type="scientific">Limnohabitans planktonicus II-D5</name>
    <dbReference type="NCBI Taxonomy" id="1293045"/>
    <lineage>
        <taxon>Bacteria</taxon>
        <taxon>Pseudomonadati</taxon>
        <taxon>Pseudomonadota</taxon>
        <taxon>Betaproteobacteria</taxon>
        <taxon>Burkholderiales</taxon>
        <taxon>Comamonadaceae</taxon>
        <taxon>Limnohabitans</taxon>
    </lineage>
</organism>
<evidence type="ECO:0000259" key="1">
    <source>
        <dbReference type="Pfam" id="PF02625"/>
    </source>
</evidence>
<keyword evidence="4" id="KW-1185">Reference proteome</keyword>
<dbReference type="Proteomes" id="UP000037507">
    <property type="component" value="Unassembled WGS sequence"/>
</dbReference>
<protein>
    <recommendedName>
        <fullName evidence="5">XshC-Cox1-family protein</fullName>
    </recommendedName>
</protein>
<feature type="domain" description="XdhC Rossmann" evidence="2">
    <location>
        <begin position="119"/>
        <end position="253"/>
    </location>
</feature>
<dbReference type="Pfam" id="PF13478">
    <property type="entry name" value="XdhC_C"/>
    <property type="match status" value="1"/>
</dbReference>
<dbReference type="Gene3D" id="3.40.50.720">
    <property type="entry name" value="NAD(P)-binding Rossmann-like Domain"/>
    <property type="match status" value="1"/>
</dbReference>
<evidence type="ECO:0000259" key="2">
    <source>
        <dbReference type="Pfam" id="PF13478"/>
    </source>
</evidence>
<dbReference type="InterPro" id="IPR003777">
    <property type="entry name" value="XdhC_CoxI"/>
</dbReference>
<reference evidence="3" key="1">
    <citation type="submission" date="2017-04" db="EMBL/GenBank/DDBJ databases">
        <title>Unexpected and diverse lifestyles within the genus Limnohabitans.</title>
        <authorList>
            <person name="Kasalicky V."/>
            <person name="Mehrshad M."/>
            <person name="Andrei S.-A."/>
            <person name="Salcher M."/>
            <person name="Kratochvilova H."/>
            <person name="Simek K."/>
            <person name="Ghai R."/>
        </authorList>
    </citation>
    <scope>NUCLEOTIDE SEQUENCE [LARGE SCALE GENOMIC DNA]</scope>
    <source>
        <strain evidence="3">II-D5</strain>
    </source>
</reference>
<comment type="caution">
    <text evidence="3">The sequence shown here is derived from an EMBL/GenBank/DDBJ whole genome shotgun (WGS) entry which is preliminary data.</text>
</comment>
<gene>
    <name evidence="3" type="ORF">H663_014185</name>
</gene>
<dbReference type="Pfam" id="PF02625">
    <property type="entry name" value="XdhC_CoxI"/>
    <property type="match status" value="1"/>
</dbReference>
<evidence type="ECO:0000313" key="3">
    <source>
        <dbReference type="EMBL" id="PVE42032.1"/>
    </source>
</evidence>
<proteinExistence type="predicted"/>
<dbReference type="InterPro" id="IPR027051">
    <property type="entry name" value="XdhC_Rossmann_dom"/>
</dbReference>
<dbReference type="EMBL" id="LFYT02000020">
    <property type="protein sequence ID" value="PVE42032.1"/>
    <property type="molecule type" value="Genomic_DNA"/>
</dbReference>
<dbReference type="InterPro" id="IPR052698">
    <property type="entry name" value="MoCofactor_Util/Proc"/>
</dbReference>
<dbReference type="RefSeq" id="WP_053169266.1">
    <property type="nucleotide sequence ID" value="NZ_LFYT02000020.1"/>
</dbReference>
<dbReference type="PANTHER" id="PTHR30388">
    <property type="entry name" value="ALDEHYDE OXIDOREDUCTASE MOLYBDENUM COFACTOR ASSEMBLY PROTEIN"/>
    <property type="match status" value="1"/>
</dbReference>
<dbReference type="PANTHER" id="PTHR30388:SF6">
    <property type="entry name" value="XANTHINE DEHYDROGENASE SUBUNIT A-RELATED"/>
    <property type="match status" value="1"/>
</dbReference>
<evidence type="ECO:0000313" key="4">
    <source>
        <dbReference type="Proteomes" id="UP000037507"/>
    </source>
</evidence>
<feature type="domain" description="XdhC- CoxI" evidence="1">
    <location>
        <begin position="14"/>
        <end position="78"/>
    </location>
</feature>
<evidence type="ECO:0008006" key="5">
    <source>
        <dbReference type="Google" id="ProtNLM"/>
    </source>
</evidence>
<accession>A0A2T7UBP9</accession>